<name>A0A1F2P974_9EURY</name>
<evidence type="ECO:0000256" key="5">
    <source>
        <dbReference type="ARBA" id="ARBA00023136"/>
    </source>
</evidence>
<feature type="transmembrane region" description="Helical" evidence="6">
    <location>
        <begin position="241"/>
        <end position="258"/>
    </location>
</feature>
<feature type="transmembrane region" description="Helical" evidence="6">
    <location>
        <begin position="43"/>
        <end position="68"/>
    </location>
</feature>
<feature type="transmembrane region" description="Helical" evidence="6">
    <location>
        <begin position="369"/>
        <end position="388"/>
    </location>
</feature>
<dbReference type="AlphaFoldDB" id="A0A1F2P974"/>
<keyword evidence="8" id="KW-1185">Reference proteome</keyword>
<evidence type="ECO:0000256" key="1">
    <source>
        <dbReference type="ARBA" id="ARBA00004141"/>
    </source>
</evidence>
<organism evidence="7 8">
    <name type="scientific">Candidatus Syntropharchaeum caldarium</name>
    <dbReference type="NCBI Taxonomy" id="1838285"/>
    <lineage>
        <taxon>Archaea</taxon>
        <taxon>Methanobacteriati</taxon>
        <taxon>Methanobacteriota</taxon>
        <taxon>Stenosarchaea group</taxon>
        <taxon>Methanomicrobia</taxon>
        <taxon>Methanosarcinales</taxon>
        <taxon>ANME-2 cluster</taxon>
        <taxon>Candidatus Syntropharchaeum</taxon>
    </lineage>
</organism>
<evidence type="ECO:0000313" key="8">
    <source>
        <dbReference type="Proteomes" id="UP000186940"/>
    </source>
</evidence>
<dbReference type="STRING" id="1838285.SCAL_001272"/>
<keyword evidence="4 6" id="KW-1133">Transmembrane helix</keyword>
<dbReference type="PATRIC" id="fig|1838285.3.peg.1292"/>
<dbReference type="PANTHER" id="PTHR13353:SF5">
    <property type="entry name" value="TRANSMEMBRANE PROTEIN 19"/>
    <property type="match status" value="1"/>
</dbReference>
<feature type="transmembrane region" description="Helical" evidence="6">
    <location>
        <begin position="308"/>
        <end position="330"/>
    </location>
</feature>
<evidence type="ECO:0000256" key="2">
    <source>
        <dbReference type="ARBA" id="ARBA00009012"/>
    </source>
</evidence>
<feature type="transmembrane region" description="Helical" evidence="6">
    <location>
        <begin position="155"/>
        <end position="173"/>
    </location>
</feature>
<evidence type="ECO:0000256" key="4">
    <source>
        <dbReference type="ARBA" id="ARBA00022989"/>
    </source>
</evidence>
<gene>
    <name evidence="7" type="ORF">SCAL_001272</name>
</gene>
<dbReference type="Pfam" id="PF01940">
    <property type="entry name" value="DUF92"/>
    <property type="match status" value="1"/>
</dbReference>
<feature type="transmembrane region" description="Helical" evidence="6">
    <location>
        <begin position="132"/>
        <end position="149"/>
    </location>
</feature>
<comment type="subcellular location">
    <subcellularLocation>
        <location evidence="1">Membrane</location>
        <topology evidence="1">Multi-pass membrane protein</topology>
    </subcellularLocation>
</comment>
<protein>
    <submittedName>
        <fullName evidence="7">Membrane protein containing DUF92, transmembrane</fullName>
    </submittedName>
</protein>
<evidence type="ECO:0000256" key="3">
    <source>
        <dbReference type="ARBA" id="ARBA00022692"/>
    </source>
</evidence>
<dbReference type="EMBL" id="LYOS01000003">
    <property type="protein sequence ID" value="OFV67897.1"/>
    <property type="molecule type" value="Genomic_DNA"/>
</dbReference>
<feature type="transmembrane region" description="Helical" evidence="6">
    <location>
        <begin position="108"/>
        <end position="125"/>
    </location>
</feature>
<dbReference type="InterPro" id="IPR002794">
    <property type="entry name" value="DUF92_TMEM19"/>
</dbReference>
<dbReference type="NCBIfam" id="TIGR00297">
    <property type="entry name" value="TIGR00297 family protein"/>
    <property type="match status" value="1"/>
</dbReference>
<evidence type="ECO:0000313" key="7">
    <source>
        <dbReference type="EMBL" id="OFV67897.1"/>
    </source>
</evidence>
<sequence>MTTQLIPLLILINIVVITVIAIRRWEGYYEDMRFAFATLTLLFFAQFLGLPISLLGSSLALLAGIYAFNTLHEKGIVERVLAFFATGITLSFIAGLLITYLIGSVPDLAFILFLVIIGTAAGMLMHLIREDAVFTIVGACMVMWSFIYFGIEVEVLNVLFAFLFSLILGFISYRERAIEITGVLGGTILGMLLIIFGDIRWFVIIFIFSMLGSIFTRYKFESKLKAGIAESKSGIRNYRNIFANGLVGLLMAVAYGKYHDPVFIVAFLASFASATGDTLASEIGQTSHDQPVMITTFEPVPPGTDGGITALGELSALFGAFIIVLAAYIMGMSDGTCFLSALIGGYLGVNFDSLLGATLERDKIIGNDGVNLASTAFAAIVASAIFYII</sequence>
<keyword evidence="3 6" id="KW-0812">Transmembrane</keyword>
<feature type="transmembrane region" description="Helical" evidence="6">
    <location>
        <begin position="180"/>
        <end position="196"/>
    </location>
</feature>
<dbReference type="GO" id="GO:0016020">
    <property type="term" value="C:membrane"/>
    <property type="evidence" value="ECO:0007669"/>
    <property type="project" value="UniProtKB-SubCell"/>
</dbReference>
<comment type="caution">
    <text evidence="7">The sequence shown here is derived from an EMBL/GenBank/DDBJ whole genome shotgun (WGS) entry which is preliminary data.</text>
</comment>
<evidence type="ECO:0000256" key="6">
    <source>
        <dbReference type="SAM" id="Phobius"/>
    </source>
</evidence>
<dbReference type="PANTHER" id="PTHR13353">
    <property type="entry name" value="TRANSMEMBRANE PROTEIN 19"/>
    <property type="match status" value="1"/>
</dbReference>
<dbReference type="Proteomes" id="UP000186940">
    <property type="component" value="Unassembled WGS sequence"/>
</dbReference>
<feature type="transmembrane region" description="Helical" evidence="6">
    <location>
        <begin position="337"/>
        <end position="357"/>
    </location>
</feature>
<feature type="transmembrane region" description="Helical" evidence="6">
    <location>
        <begin position="5"/>
        <end position="23"/>
    </location>
</feature>
<feature type="transmembrane region" description="Helical" evidence="6">
    <location>
        <begin position="80"/>
        <end position="102"/>
    </location>
</feature>
<proteinExistence type="inferred from homology"/>
<keyword evidence="5 6" id="KW-0472">Membrane</keyword>
<accession>A0A1F2P974</accession>
<comment type="similarity">
    <text evidence="2">Belongs to the TMEM19 family.</text>
</comment>
<feature type="transmembrane region" description="Helical" evidence="6">
    <location>
        <begin position="202"/>
        <end position="220"/>
    </location>
</feature>
<reference evidence="7" key="1">
    <citation type="submission" date="2016-05" db="EMBL/GenBank/DDBJ databases">
        <title>Microbial consortia oxidize butane by reversing methanogenesis.</title>
        <authorList>
            <person name="Laso-Perez R."/>
            <person name="Richter M."/>
            <person name="Wegener G."/>
            <person name="Musat F."/>
        </authorList>
    </citation>
    <scope>NUCLEOTIDE SEQUENCE [LARGE SCALE GENOMIC DNA]</scope>
    <source>
        <strain evidence="7">BOX2</strain>
    </source>
</reference>